<dbReference type="EMBL" id="LSDC01000061">
    <property type="protein sequence ID" value="KXB60059.1"/>
    <property type="molecule type" value="Genomic_DNA"/>
</dbReference>
<reference evidence="2" key="1">
    <citation type="submission" date="2016-01" db="EMBL/GenBank/DDBJ databases">
        <authorList>
            <person name="Mitreva M."/>
            <person name="Pepin K.H."/>
            <person name="Mihindukulasuriya K.A."/>
            <person name="Fulton R."/>
            <person name="Fronick C."/>
            <person name="O'Laughlin M."/>
            <person name="Miner T."/>
            <person name="Herter B."/>
            <person name="Rosa B.A."/>
            <person name="Cordes M."/>
            <person name="Tomlinson C."/>
            <person name="Wollam A."/>
            <person name="Palsikar V.B."/>
            <person name="Mardis E.R."/>
            <person name="Wilson R.K."/>
        </authorList>
    </citation>
    <scope>NUCLEOTIDE SEQUENCE [LARGE SCALE GENOMIC DNA]</scope>
    <source>
        <strain evidence="2">DNF01167</strain>
    </source>
</reference>
<evidence type="ECO:0000313" key="2">
    <source>
        <dbReference type="Proteomes" id="UP000070355"/>
    </source>
</evidence>
<dbReference type="AlphaFoldDB" id="A0A133ZXA0"/>
<feature type="non-terminal residue" evidence="1">
    <location>
        <position position="1"/>
    </location>
</feature>
<proteinExistence type="predicted"/>
<gene>
    <name evidence="1" type="ORF">HMPREF3186_00916</name>
</gene>
<sequence length="54" mass="5817">NLSKFWGLLPSKDGYFLSLSTIIDTTKANTATISPEKLIISCNASNTDKSLPLS</sequence>
<dbReference type="Proteomes" id="UP000070355">
    <property type="component" value="Unassembled WGS sequence"/>
</dbReference>
<organism evidence="1 2">
    <name type="scientific">Gemella haemolysans</name>
    <dbReference type="NCBI Taxonomy" id="1379"/>
    <lineage>
        <taxon>Bacteria</taxon>
        <taxon>Bacillati</taxon>
        <taxon>Bacillota</taxon>
        <taxon>Bacilli</taxon>
        <taxon>Bacillales</taxon>
        <taxon>Gemellaceae</taxon>
        <taxon>Gemella</taxon>
    </lineage>
</organism>
<comment type="caution">
    <text evidence="1">The sequence shown here is derived from an EMBL/GenBank/DDBJ whole genome shotgun (WGS) entry which is preliminary data.</text>
</comment>
<name>A0A133ZXA0_9BACL</name>
<accession>A0A133ZXA0</accession>
<dbReference type="PATRIC" id="fig|1379.3.peg.899"/>
<evidence type="ECO:0000313" key="1">
    <source>
        <dbReference type="EMBL" id="KXB60059.1"/>
    </source>
</evidence>
<protein>
    <submittedName>
        <fullName evidence="1">Uncharacterized protein</fullName>
    </submittedName>
</protein>